<feature type="domain" description="Glycosyl transferase family 1" evidence="1">
    <location>
        <begin position="198"/>
        <end position="351"/>
    </location>
</feature>
<feature type="domain" description="Glycosyltransferase subfamily 4-like N-terminal" evidence="2">
    <location>
        <begin position="14"/>
        <end position="183"/>
    </location>
</feature>
<reference evidence="3 4" key="1">
    <citation type="submission" date="2016-10" db="EMBL/GenBank/DDBJ databases">
        <authorList>
            <person name="de Groot N.N."/>
        </authorList>
    </citation>
    <scope>NUCLEOTIDE SEQUENCE [LARGE SCALE GENOMIC DNA]</scope>
    <source>
        <strain evidence="3 4">AR40</strain>
    </source>
</reference>
<evidence type="ECO:0000313" key="4">
    <source>
        <dbReference type="Proteomes" id="UP000182584"/>
    </source>
</evidence>
<keyword evidence="3" id="KW-0808">Transferase</keyword>
<protein>
    <submittedName>
        <fullName evidence="3">Glycosyltransferase involved in cell wall bisynthesis</fullName>
    </submittedName>
</protein>
<organism evidence="3 4">
    <name type="scientific">Butyrivibrio fibrisolvens</name>
    <dbReference type="NCBI Taxonomy" id="831"/>
    <lineage>
        <taxon>Bacteria</taxon>
        <taxon>Bacillati</taxon>
        <taxon>Bacillota</taxon>
        <taxon>Clostridia</taxon>
        <taxon>Lachnospirales</taxon>
        <taxon>Lachnospiraceae</taxon>
        <taxon>Butyrivibrio</taxon>
    </lineage>
</organism>
<dbReference type="AlphaFoldDB" id="A0A1H9V530"/>
<dbReference type="InterPro" id="IPR050194">
    <property type="entry name" value="Glycosyltransferase_grp1"/>
</dbReference>
<dbReference type="Pfam" id="PF13439">
    <property type="entry name" value="Glyco_transf_4"/>
    <property type="match status" value="1"/>
</dbReference>
<dbReference type="SUPFAM" id="SSF53756">
    <property type="entry name" value="UDP-Glycosyltransferase/glycogen phosphorylase"/>
    <property type="match status" value="1"/>
</dbReference>
<dbReference type="PANTHER" id="PTHR45947:SF3">
    <property type="entry name" value="SULFOQUINOVOSYL TRANSFERASE SQD2"/>
    <property type="match status" value="1"/>
</dbReference>
<dbReference type="InterPro" id="IPR001296">
    <property type="entry name" value="Glyco_trans_1"/>
</dbReference>
<dbReference type="Pfam" id="PF00534">
    <property type="entry name" value="Glycos_transf_1"/>
    <property type="match status" value="1"/>
</dbReference>
<dbReference type="RefSeq" id="WP_051212944.1">
    <property type="nucleotide sequence ID" value="NZ_FOGJ01000021.1"/>
</dbReference>
<sequence length="467" mass="52716">MKISLLNDSFPPVIDGVANVVMNYASILHNMEGNRVMVATPKYPNTNYYQYPYLVIPYQSFDTTQVIKGYRAGNPFAFREFQDMKEFDPDIIHSHCPVSSTVLARLLRRETGAPIVFTYHTKFDVDIARAVKAQIIQKEAISVLVSNIEACDDVWVVSKGAGENLKSLGYEGEYRVMSNGVDFAKGLSSDAQVYEATKDYDLPEGVPVFIYVGRIIKYKGLSLILDACEMLDKAGMDFRMVFVGSGPDAEELKDRATKLGKKVIFTGPIYDREVLKAWNTRADLFLFPSVYDTNGLVVREAAACGLASVLIKDSCASEGITDGRNGYIIEESGKAMADLLMRVCKDMDAVHDVGMHAMDEIYISWEDSVHKAYERYGEVLDLKAAGKLEDHRKLTARIEDYSYLFEKYADVLTRFPFDIQDDIKDFSHGLYHEVKNFSISSTNKINEKIEKFYNAYDKFISEIEKSL</sequence>
<dbReference type="Gene3D" id="3.40.50.2000">
    <property type="entry name" value="Glycogen Phosphorylase B"/>
    <property type="match status" value="2"/>
</dbReference>
<proteinExistence type="predicted"/>
<evidence type="ECO:0000259" key="2">
    <source>
        <dbReference type="Pfam" id="PF13439"/>
    </source>
</evidence>
<dbReference type="InterPro" id="IPR028098">
    <property type="entry name" value="Glyco_trans_4-like_N"/>
</dbReference>
<accession>A0A1H9V530</accession>
<evidence type="ECO:0000259" key="1">
    <source>
        <dbReference type="Pfam" id="PF00534"/>
    </source>
</evidence>
<evidence type="ECO:0000313" key="3">
    <source>
        <dbReference type="EMBL" id="SES16950.1"/>
    </source>
</evidence>
<dbReference type="PANTHER" id="PTHR45947">
    <property type="entry name" value="SULFOQUINOVOSYL TRANSFERASE SQD2"/>
    <property type="match status" value="1"/>
</dbReference>
<dbReference type="GO" id="GO:0016757">
    <property type="term" value="F:glycosyltransferase activity"/>
    <property type="evidence" value="ECO:0007669"/>
    <property type="project" value="InterPro"/>
</dbReference>
<dbReference type="OrthoDB" id="9802525at2"/>
<dbReference type="eggNOG" id="COG0438">
    <property type="taxonomic scope" value="Bacteria"/>
</dbReference>
<gene>
    <name evidence="3" type="ORF">SAMN04487884_12148</name>
</gene>
<name>A0A1H9V530_BUTFI</name>
<dbReference type="EMBL" id="FOGJ01000021">
    <property type="protein sequence ID" value="SES16950.1"/>
    <property type="molecule type" value="Genomic_DNA"/>
</dbReference>
<dbReference type="Proteomes" id="UP000182584">
    <property type="component" value="Unassembled WGS sequence"/>
</dbReference>